<feature type="signal peptide" evidence="1">
    <location>
        <begin position="1"/>
        <end position="25"/>
    </location>
</feature>
<protein>
    <submittedName>
        <fullName evidence="2">Uncharacterized protein</fullName>
    </submittedName>
</protein>
<dbReference type="RefSeq" id="WP_014811751.1">
    <property type="nucleotide sequence ID" value="NC_018025.1"/>
</dbReference>
<reference evidence="3" key="1">
    <citation type="submission" date="2012-06" db="EMBL/GenBank/DDBJ databases">
        <title>Complete sequence of chromosome of Desulfomonile tiedjei DSM 6799.</title>
        <authorList>
            <person name="Lucas S."/>
            <person name="Copeland A."/>
            <person name="Lapidus A."/>
            <person name="Glavina del Rio T."/>
            <person name="Dalin E."/>
            <person name="Tice H."/>
            <person name="Bruce D."/>
            <person name="Goodwin L."/>
            <person name="Pitluck S."/>
            <person name="Peters L."/>
            <person name="Ovchinnikova G."/>
            <person name="Zeytun A."/>
            <person name="Lu M."/>
            <person name="Kyrpides N."/>
            <person name="Mavromatis K."/>
            <person name="Ivanova N."/>
            <person name="Brettin T."/>
            <person name="Detter J.C."/>
            <person name="Han C."/>
            <person name="Larimer F."/>
            <person name="Land M."/>
            <person name="Hauser L."/>
            <person name="Markowitz V."/>
            <person name="Cheng J.-F."/>
            <person name="Hugenholtz P."/>
            <person name="Woyke T."/>
            <person name="Wu D."/>
            <person name="Spring S."/>
            <person name="Schroeder M."/>
            <person name="Brambilla E."/>
            <person name="Klenk H.-P."/>
            <person name="Eisen J.A."/>
        </authorList>
    </citation>
    <scope>NUCLEOTIDE SEQUENCE [LARGE SCALE GENOMIC DNA]</scope>
    <source>
        <strain evidence="3">ATCC 49306 / DSM 6799 / DCB-1</strain>
    </source>
</reference>
<evidence type="ECO:0000256" key="1">
    <source>
        <dbReference type="SAM" id="SignalP"/>
    </source>
</evidence>
<keyword evidence="3" id="KW-1185">Reference proteome</keyword>
<dbReference type="EMBL" id="CP003360">
    <property type="protein sequence ID" value="AFM26625.1"/>
    <property type="molecule type" value="Genomic_DNA"/>
</dbReference>
<gene>
    <name evidence="2" type="ordered locus">Desti_3983</name>
</gene>
<organism evidence="2 3">
    <name type="scientific">Desulfomonile tiedjei (strain ATCC 49306 / DSM 6799 / DCB-1)</name>
    <dbReference type="NCBI Taxonomy" id="706587"/>
    <lineage>
        <taxon>Bacteria</taxon>
        <taxon>Pseudomonadati</taxon>
        <taxon>Thermodesulfobacteriota</taxon>
        <taxon>Desulfomonilia</taxon>
        <taxon>Desulfomonilales</taxon>
        <taxon>Desulfomonilaceae</taxon>
        <taxon>Desulfomonile</taxon>
    </lineage>
</organism>
<sequence length="144" mass="16046">MMKKICGKVFFVCLILCASATYSWSEGEILEFTCRSCGYRGQFIQGSNADDQARNIQHIIVVCERNGQIRSIKVPLNPDIPVTGEPLLARQYGTGFSELLSMRLPRFLVPGNTCPLFPITAYIERNVCPINGHPGLQYAVVSQF</sequence>
<evidence type="ECO:0000313" key="2">
    <source>
        <dbReference type="EMBL" id="AFM26625.1"/>
    </source>
</evidence>
<feature type="chain" id="PRO_5003687665" evidence="1">
    <location>
        <begin position="26"/>
        <end position="144"/>
    </location>
</feature>
<dbReference type="KEGG" id="dti:Desti_3983"/>
<keyword evidence="1" id="KW-0732">Signal</keyword>
<dbReference type="HOGENOM" id="CLU_1793396_0_0_7"/>
<dbReference type="Proteomes" id="UP000006055">
    <property type="component" value="Chromosome"/>
</dbReference>
<dbReference type="AlphaFoldDB" id="I4CAN4"/>
<name>I4CAN4_DESTA</name>
<evidence type="ECO:0000313" key="3">
    <source>
        <dbReference type="Proteomes" id="UP000006055"/>
    </source>
</evidence>
<accession>I4CAN4</accession>
<proteinExistence type="predicted"/>